<gene>
    <name evidence="2" type="ORF">AMSG_01396</name>
</gene>
<sequence length="260" mass="28339">MFVVCDDDDDGGMRERDDDPGAATAKTSDGAANATARHSNDAGGSNSVVIMDDSGDEARAGVEDEKAAQQQLKRKRKSDHKQRKAKKALRKAQRDAVRRRKAMMASSATSSIGSSDSEEPPRKRARYRAGERAVRVFTSTAEGTDMAFLQRLGTLSTGADIYELVQRMHKLSSSAFSLHTYSSDVTIHRNDKHHLREYLAKPESDDALTVVIVPLVEVCLTSSTGAAITLEVEPHIVDAITALSDEQKVKLADLRLEGIK</sequence>
<accession>A0A0L0DN50</accession>
<dbReference type="GeneID" id="25561146"/>
<feature type="region of interest" description="Disordered" evidence="1">
    <location>
        <begin position="1"/>
        <end position="127"/>
    </location>
</feature>
<protein>
    <submittedName>
        <fullName evidence="2">Uncharacterized protein</fullName>
    </submittedName>
</protein>
<dbReference type="AlphaFoldDB" id="A0A0L0DN50"/>
<evidence type="ECO:0000313" key="3">
    <source>
        <dbReference type="Proteomes" id="UP000054408"/>
    </source>
</evidence>
<evidence type="ECO:0000256" key="1">
    <source>
        <dbReference type="SAM" id="MobiDB-lite"/>
    </source>
</evidence>
<evidence type="ECO:0000313" key="2">
    <source>
        <dbReference type="EMBL" id="KNC53685.1"/>
    </source>
</evidence>
<name>A0A0L0DN50_THETB</name>
<organism evidence="2 3">
    <name type="scientific">Thecamonas trahens ATCC 50062</name>
    <dbReference type="NCBI Taxonomy" id="461836"/>
    <lineage>
        <taxon>Eukaryota</taxon>
        <taxon>Apusozoa</taxon>
        <taxon>Apusomonadida</taxon>
        <taxon>Apusomonadidae</taxon>
        <taxon>Thecamonas</taxon>
    </lineage>
</organism>
<feature type="compositionally biased region" description="Low complexity" evidence="1">
    <location>
        <begin position="106"/>
        <end position="115"/>
    </location>
</feature>
<feature type="compositionally biased region" description="Basic and acidic residues" evidence="1">
    <location>
        <begin position="56"/>
        <end position="67"/>
    </location>
</feature>
<keyword evidence="3" id="KW-1185">Reference proteome</keyword>
<feature type="compositionally biased region" description="Acidic residues" evidence="1">
    <location>
        <begin position="1"/>
        <end position="10"/>
    </location>
</feature>
<dbReference type="Proteomes" id="UP000054408">
    <property type="component" value="Unassembled WGS sequence"/>
</dbReference>
<proteinExistence type="predicted"/>
<feature type="compositionally biased region" description="Basic residues" evidence="1">
    <location>
        <begin position="72"/>
        <end position="102"/>
    </location>
</feature>
<dbReference type="RefSeq" id="XP_013761999.1">
    <property type="nucleotide sequence ID" value="XM_013906545.1"/>
</dbReference>
<reference evidence="2 3" key="1">
    <citation type="submission" date="2010-05" db="EMBL/GenBank/DDBJ databases">
        <title>The Genome Sequence of Thecamonas trahens ATCC 50062.</title>
        <authorList>
            <consortium name="The Broad Institute Genome Sequencing Platform"/>
            <person name="Russ C."/>
            <person name="Cuomo C."/>
            <person name="Shea T."/>
            <person name="Young S.K."/>
            <person name="Zeng Q."/>
            <person name="Koehrsen M."/>
            <person name="Haas B."/>
            <person name="Borodovsky M."/>
            <person name="Guigo R."/>
            <person name="Alvarado L."/>
            <person name="Berlin A."/>
            <person name="Bochicchio J."/>
            <person name="Borenstein D."/>
            <person name="Chapman S."/>
            <person name="Chen Z."/>
            <person name="Freedman E."/>
            <person name="Gellesch M."/>
            <person name="Goldberg J."/>
            <person name="Griggs A."/>
            <person name="Gujja S."/>
            <person name="Heilman E."/>
            <person name="Heiman D."/>
            <person name="Hepburn T."/>
            <person name="Howarth C."/>
            <person name="Jen D."/>
            <person name="Larson L."/>
            <person name="Mehta T."/>
            <person name="Park D."/>
            <person name="Pearson M."/>
            <person name="Roberts A."/>
            <person name="Saif S."/>
            <person name="Shenoy N."/>
            <person name="Sisk P."/>
            <person name="Stolte C."/>
            <person name="Sykes S."/>
            <person name="Thomson T."/>
            <person name="Walk T."/>
            <person name="White J."/>
            <person name="Yandava C."/>
            <person name="Burger G."/>
            <person name="Gray M.W."/>
            <person name="Holland P.W.H."/>
            <person name="King N."/>
            <person name="Lang F.B.F."/>
            <person name="Roger A.J."/>
            <person name="Ruiz-Trillo I."/>
            <person name="Lander E."/>
            <person name="Nusbaum C."/>
        </authorList>
    </citation>
    <scope>NUCLEOTIDE SEQUENCE [LARGE SCALE GENOMIC DNA]</scope>
    <source>
        <strain evidence="2 3">ATCC 50062</strain>
    </source>
</reference>
<dbReference type="EMBL" id="GL349437">
    <property type="protein sequence ID" value="KNC53685.1"/>
    <property type="molecule type" value="Genomic_DNA"/>
</dbReference>